<sequence length="43" mass="4767">MKARLSGLKNDRCGADILGRVYGAARRVNRTINHNNSARLRDG</sequence>
<protein>
    <submittedName>
        <fullName evidence="1">Uncharacterized protein</fullName>
    </submittedName>
</protein>
<gene>
    <name evidence="1" type="ORF">Thpro_020401</name>
</gene>
<keyword evidence="2" id="KW-1185">Reference proteome</keyword>
<organism evidence="1 2">
    <name type="scientific">Acidihalobacter prosperus</name>
    <dbReference type="NCBI Taxonomy" id="160660"/>
    <lineage>
        <taxon>Bacteria</taxon>
        <taxon>Pseudomonadati</taxon>
        <taxon>Pseudomonadota</taxon>
        <taxon>Gammaproteobacteria</taxon>
        <taxon>Chromatiales</taxon>
        <taxon>Ectothiorhodospiraceae</taxon>
        <taxon>Acidihalobacter</taxon>
    </lineage>
</organism>
<dbReference type="EMBL" id="JQSG02000001">
    <property type="protein sequence ID" value="OBS10685.1"/>
    <property type="molecule type" value="Genomic_DNA"/>
</dbReference>
<proteinExistence type="predicted"/>
<dbReference type="Proteomes" id="UP000029273">
    <property type="component" value="Unassembled WGS sequence"/>
</dbReference>
<name>A0A1A6C809_9GAMM</name>
<evidence type="ECO:0000313" key="1">
    <source>
        <dbReference type="EMBL" id="OBS10685.1"/>
    </source>
</evidence>
<evidence type="ECO:0000313" key="2">
    <source>
        <dbReference type="Proteomes" id="UP000029273"/>
    </source>
</evidence>
<dbReference type="AlphaFoldDB" id="A0A1A6C809"/>
<accession>A0A1A6C809</accession>
<comment type="caution">
    <text evidence="1">The sequence shown here is derived from an EMBL/GenBank/DDBJ whole genome shotgun (WGS) entry which is preliminary data.</text>
</comment>
<reference evidence="1 2" key="1">
    <citation type="journal article" date="2014" name="Genome Announc.">
        <title>Draft Genome Sequence of the Iron-Oxidizing, Acidophilic, and Halotolerant 'Thiobacillus prosperus' Type Strain DSM 5130.</title>
        <authorList>
            <person name="Ossandon F.J."/>
            <person name="Cardenas J.P."/>
            <person name="Corbett M."/>
            <person name="Quatrini R."/>
            <person name="Holmes D.S."/>
            <person name="Watkin E."/>
        </authorList>
    </citation>
    <scope>NUCLEOTIDE SEQUENCE [LARGE SCALE GENOMIC DNA]</scope>
    <source>
        <strain evidence="1 2">DSM 5130</strain>
    </source>
</reference>